<evidence type="ECO:0000256" key="3">
    <source>
        <dbReference type="ARBA" id="ARBA00007685"/>
    </source>
</evidence>
<dbReference type="Proteomes" id="UP000268014">
    <property type="component" value="Unassembled WGS sequence"/>
</dbReference>
<reference evidence="14" key="1">
    <citation type="submission" date="2017-02" db="UniProtKB">
        <authorList>
            <consortium name="WormBaseParasite"/>
        </authorList>
    </citation>
    <scope>IDENTIFICATION</scope>
</reference>
<keyword evidence="6 11" id="KW-0812">Transmembrane</keyword>
<dbReference type="PANTHER" id="PTHR48164:SF1">
    <property type="entry name" value="DOLICHYL-DIPHOSPHOOLIGOSACCHARIDE--PROTEIN GLYCOSYLTRANSFERASE SUBUNIT 4"/>
    <property type="match status" value="1"/>
</dbReference>
<evidence type="ECO:0000256" key="7">
    <source>
        <dbReference type="ARBA" id="ARBA00022824"/>
    </source>
</evidence>
<keyword evidence="9 11" id="KW-1133">Transmembrane helix</keyword>
<dbReference type="InterPro" id="IPR018943">
    <property type="entry name" value="Oligosaccaryltransferase"/>
</dbReference>
<keyword evidence="8" id="KW-0735">Signal-anchor</keyword>
<dbReference type="GO" id="GO:0018279">
    <property type="term" value="P:protein N-linked glycosylation via asparagine"/>
    <property type="evidence" value="ECO:0007669"/>
    <property type="project" value="TreeGrafter"/>
</dbReference>
<evidence type="ECO:0000256" key="11">
    <source>
        <dbReference type="SAM" id="Phobius"/>
    </source>
</evidence>
<dbReference type="WBParaSite" id="HPLM_0000872501-mRNA-1">
    <property type="protein sequence ID" value="HPLM_0000872501-mRNA-1"/>
    <property type="gene ID" value="HPLM_0000872501"/>
</dbReference>
<evidence type="ECO:0000313" key="12">
    <source>
        <dbReference type="EMBL" id="VDO35647.1"/>
    </source>
</evidence>
<comment type="similarity">
    <text evidence="3">Belongs to the OST4 family.</text>
</comment>
<evidence type="ECO:0000256" key="8">
    <source>
        <dbReference type="ARBA" id="ARBA00022968"/>
    </source>
</evidence>
<comment type="function">
    <text evidence="1">Subunit of the oligosaccharyl transferase (OST) complex that catalyzes the initial transfer of a defined glycan (Glc(3)Man(9)GlcNAc(2) in eukaryotes) from the lipid carrier dolichol-pyrophosphate to an asparagine residue within an Asn-X-Ser/Thr consensus motif in nascent polypeptide chains, the first step in protein N-glycosylation. N-glycosylation occurs cotranslationally and the complex associates with the Sec61 complex at the channel-forming translocon complex that mediates protein translocation across the endoplasmic reticulum (ER). All subunits are required for a maximal enzyme activity.</text>
</comment>
<evidence type="ECO:0000256" key="5">
    <source>
        <dbReference type="ARBA" id="ARBA00017662"/>
    </source>
</evidence>
<sequence>MITDVQLGICANILGIGIFMLVVLYHYITANQRSN</sequence>
<proteinExistence type="inferred from homology"/>
<accession>A0A0N4WDQ3</accession>
<dbReference type="OrthoDB" id="2124077at2759"/>
<evidence type="ECO:0000256" key="9">
    <source>
        <dbReference type="ARBA" id="ARBA00022989"/>
    </source>
</evidence>
<keyword evidence="10 11" id="KW-0472">Membrane</keyword>
<dbReference type="InterPro" id="IPR051307">
    <property type="entry name" value="OST4"/>
</dbReference>
<dbReference type="PANTHER" id="PTHR48164">
    <property type="entry name" value="DOLICHYL-DIPHOSPHOOLIGOSACCHARIDE--PROTEIN GLYCOSYLTRANSFERASE SUBUNIT 4"/>
    <property type="match status" value="1"/>
</dbReference>
<evidence type="ECO:0000313" key="14">
    <source>
        <dbReference type="WBParaSite" id="HPLM_0000872501-mRNA-1"/>
    </source>
</evidence>
<evidence type="ECO:0000256" key="6">
    <source>
        <dbReference type="ARBA" id="ARBA00022692"/>
    </source>
</evidence>
<protein>
    <recommendedName>
        <fullName evidence="5">Dolichyl-diphosphooligosaccharide--protein glycosyltransferase subunit 4</fullName>
    </recommendedName>
</protein>
<dbReference type="AlphaFoldDB" id="A0A0N4WDQ3"/>
<reference evidence="12 13" key="2">
    <citation type="submission" date="2018-11" db="EMBL/GenBank/DDBJ databases">
        <authorList>
            <consortium name="Pathogen Informatics"/>
        </authorList>
    </citation>
    <scope>NUCLEOTIDE SEQUENCE [LARGE SCALE GENOMIC DNA]</scope>
    <source>
        <strain evidence="12 13">MHpl1</strain>
    </source>
</reference>
<evidence type="ECO:0000256" key="1">
    <source>
        <dbReference type="ARBA" id="ARBA00002791"/>
    </source>
</evidence>
<comment type="subcellular location">
    <subcellularLocation>
        <location evidence="2">Endoplasmic reticulum membrane</location>
        <topology evidence="2">Single-pass type III membrane protein</topology>
    </subcellularLocation>
</comment>
<dbReference type="InterPro" id="IPR036330">
    <property type="entry name" value="Ost4p_sf"/>
</dbReference>
<keyword evidence="13" id="KW-1185">Reference proteome</keyword>
<dbReference type="GO" id="GO:0008250">
    <property type="term" value="C:oligosaccharyltransferase complex"/>
    <property type="evidence" value="ECO:0007669"/>
    <property type="project" value="TreeGrafter"/>
</dbReference>
<evidence type="ECO:0000256" key="4">
    <source>
        <dbReference type="ARBA" id="ARBA00011157"/>
    </source>
</evidence>
<comment type="subunit">
    <text evidence="4">Component of the oligosaccharyltransferase (OST) complex.</text>
</comment>
<feature type="transmembrane region" description="Helical" evidence="11">
    <location>
        <begin position="6"/>
        <end position="28"/>
    </location>
</feature>
<dbReference type="SUPFAM" id="SSF103464">
    <property type="entry name" value="Oligosaccharyltransferase subunit ost4p"/>
    <property type="match status" value="1"/>
</dbReference>
<name>A0A0N4WDQ3_HAEPC</name>
<organism evidence="14">
    <name type="scientific">Haemonchus placei</name>
    <name type="common">Barber's pole worm</name>
    <dbReference type="NCBI Taxonomy" id="6290"/>
    <lineage>
        <taxon>Eukaryota</taxon>
        <taxon>Metazoa</taxon>
        <taxon>Ecdysozoa</taxon>
        <taxon>Nematoda</taxon>
        <taxon>Chromadorea</taxon>
        <taxon>Rhabditida</taxon>
        <taxon>Rhabditina</taxon>
        <taxon>Rhabditomorpha</taxon>
        <taxon>Strongyloidea</taxon>
        <taxon>Trichostrongylidae</taxon>
        <taxon>Haemonchus</taxon>
    </lineage>
</organism>
<gene>
    <name evidence="12" type="ORF">HPLM_LOCUS8717</name>
</gene>
<dbReference type="Pfam" id="PF10215">
    <property type="entry name" value="Ost4"/>
    <property type="match status" value="1"/>
</dbReference>
<dbReference type="EMBL" id="UZAF01016917">
    <property type="protein sequence ID" value="VDO35647.1"/>
    <property type="molecule type" value="Genomic_DNA"/>
</dbReference>
<keyword evidence="7" id="KW-0256">Endoplasmic reticulum</keyword>
<evidence type="ECO:0000256" key="10">
    <source>
        <dbReference type="ARBA" id="ARBA00023136"/>
    </source>
</evidence>
<evidence type="ECO:0000313" key="13">
    <source>
        <dbReference type="Proteomes" id="UP000268014"/>
    </source>
</evidence>
<evidence type="ECO:0000256" key="2">
    <source>
        <dbReference type="ARBA" id="ARBA00004643"/>
    </source>
</evidence>